<protein>
    <submittedName>
        <fullName evidence="2">Uncharacterized protein</fullName>
    </submittedName>
</protein>
<feature type="region of interest" description="Disordered" evidence="1">
    <location>
        <begin position="218"/>
        <end position="238"/>
    </location>
</feature>
<reference evidence="2" key="1">
    <citation type="submission" date="2022-06" db="EMBL/GenBank/DDBJ databases">
        <authorList>
            <consortium name="SYNGENTA / RWTH Aachen University"/>
        </authorList>
    </citation>
    <scope>NUCLEOTIDE SEQUENCE</scope>
</reference>
<evidence type="ECO:0000256" key="1">
    <source>
        <dbReference type="SAM" id="MobiDB-lite"/>
    </source>
</evidence>
<dbReference type="Proteomes" id="UP001153365">
    <property type="component" value="Unassembled WGS sequence"/>
</dbReference>
<evidence type="ECO:0000313" key="3">
    <source>
        <dbReference type="Proteomes" id="UP001153365"/>
    </source>
</evidence>
<gene>
    <name evidence="2" type="ORF">PPACK8108_LOCUS4806</name>
</gene>
<organism evidence="2 3">
    <name type="scientific">Phakopsora pachyrhizi</name>
    <name type="common">Asian soybean rust disease fungus</name>
    <dbReference type="NCBI Taxonomy" id="170000"/>
    <lineage>
        <taxon>Eukaryota</taxon>
        <taxon>Fungi</taxon>
        <taxon>Dikarya</taxon>
        <taxon>Basidiomycota</taxon>
        <taxon>Pucciniomycotina</taxon>
        <taxon>Pucciniomycetes</taxon>
        <taxon>Pucciniales</taxon>
        <taxon>Phakopsoraceae</taxon>
        <taxon>Phakopsora</taxon>
    </lineage>
</organism>
<evidence type="ECO:0000313" key="2">
    <source>
        <dbReference type="EMBL" id="CAH7670117.1"/>
    </source>
</evidence>
<keyword evidence="3" id="KW-1185">Reference proteome</keyword>
<feature type="compositionally biased region" description="Polar residues" evidence="1">
    <location>
        <begin position="229"/>
        <end position="238"/>
    </location>
</feature>
<dbReference type="EMBL" id="CALTRL010000938">
    <property type="protein sequence ID" value="CAH7670117.1"/>
    <property type="molecule type" value="Genomic_DNA"/>
</dbReference>
<accession>A0AAV0AMJ6</accession>
<proteinExistence type="predicted"/>
<dbReference type="AlphaFoldDB" id="A0AAV0AMJ6"/>
<sequence length="238" mass="26797">MIGDSVAPELLIGRMDQLARKKEVLALGYKRIMEARAKPVRYWDSRMAHRLREPLVPGNIVLAYKRSLEDQWGKLFHNWWNGTYRVVKQARGKSYDPDVQEEEGVEEWSQVFEPEPGFSVWNRASGEVGPGWVIPGRGQNMTPGEILPGVQKSGQIFDSCPGRRTMQGVLDWIRAGLPEDTAWKGGRWQRYEEEAGKGCDRIFGGFCWTLQSFEEEGLGGGDHQGQGGWSKTTGATVL</sequence>
<comment type="caution">
    <text evidence="2">The sequence shown here is derived from an EMBL/GenBank/DDBJ whole genome shotgun (WGS) entry which is preliminary data.</text>
</comment>
<feature type="compositionally biased region" description="Gly residues" evidence="1">
    <location>
        <begin position="218"/>
        <end position="228"/>
    </location>
</feature>
<name>A0AAV0AMJ6_PHAPC</name>